<protein>
    <submittedName>
        <fullName evidence="2">Uncharacterized protein</fullName>
    </submittedName>
</protein>
<evidence type="ECO:0000313" key="2">
    <source>
        <dbReference type="EMBL" id="CAF3646418.1"/>
    </source>
</evidence>
<evidence type="ECO:0000313" key="3">
    <source>
        <dbReference type="Proteomes" id="UP000663833"/>
    </source>
</evidence>
<reference evidence="2" key="1">
    <citation type="submission" date="2021-02" db="EMBL/GenBank/DDBJ databases">
        <authorList>
            <person name="Nowell W R."/>
        </authorList>
    </citation>
    <scope>NUCLEOTIDE SEQUENCE</scope>
</reference>
<comment type="caution">
    <text evidence="2">The sequence shown here is derived from an EMBL/GenBank/DDBJ whole genome shotgun (WGS) entry which is preliminary data.</text>
</comment>
<dbReference type="EMBL" id="CAJNYD010004879">
    <property type="protein sequence ID" value="CAF3646418.1"/>
    <property type="molecule type" value="Genomic_DNA"/>
</dbReference>
<evidence type="ECO:0000313" key="1">
    <source>
        <dbReference type="EMBL" id="CAF3631637.1"/>
    </source>
</evidence>
<dbReference type="Proteomes" id="UP000663872">
    <property type="component" value="Unassembled WGS sequence"/>
</dbReference>
<dbReference type="EMBL" id="CAJNYT010004097">
    <property type="protein sequence ID" value="CAF3631637.1"/>
    <property type="molecule type" value="Genomic_DNA"/>
</dbReference>
<sequence length="176" mass="19252">MFADNLLDMDHAPSTLSSQHSSKFSNIAASITTTSHGANKLLTSQSNNNHKPTAMELFLDAVGDDTILKNNSSQRSTIVEELYNYRLLVIKLNSKHGSSTSSSSNFWKSYSINLPYLCQLAKQLLFFNDDGCSIILISQVTSSVDLDVENTVTEVEFDCIVSDGTIIGIKFGDAIC</sequence>
<proteinExistence type="predicted"/>
<dbReference type="Proteomes" id="UP000663833">
    <property type="component" value="Unassembled WGS sequence"/>
</dbReference>
<accession>A0A818QTA0</accession>
<name>A0A818QTA0_9BILA</name>
<organism evidence="2 3">
    <name type="scientific">Rotaria socialis</name>
    <dbReference type="NCBI Taxonomy" id="392032"/>
    <lineage>
        <taxon>Eukaryota</taxon>
        <taxon>Metazoa</taxon>
        <taxon>Spiralia</taxon>
        <taxon>Gnathifera</taxon>
        <taxon>Rotifera</taxon>
        <taxon>Eurotatoria</taxon>
        <taxon>Bdelloidea</taxon>
        <taxon>Philodinida</taxon>
        <taxon>Philodinidae</taxon>
        <taxon>Rotaria</taxon>
    </lineage>
</organism>
<gene>
    <name evidence="1" type="ORF">GRG538_LOCUS24192</name>
    <name evidence="2" type="ORF">LUA448_LOCUS32735</name>
</gene>
<dbReference type="AlphaFoldDB" id="A0A818QTA0"/>